<evidence type="ECO:0000313" key="3">
    <source>
        <dbReference type="Proteomes" id="UP001159405"/>
    </source>
</evidence>
<reference evidence="2 3" key="1">
    <citation type="submission" date="2022-05" db="EMBL/GenBank/DDBJ databases">
        <authorList>
            <consortium name="Genoscope - CEA"/>
            <person name="William W."/>
        </authorList>
    </citation>
    <scope>NUCLEOTIDE SEQUENCE [LARGE SCALE GENOMIC DNA]</scope>
</reference>
<evidence type="ECO:0000313" key="2">
    <source>
        <dbReference type="EMBL" id="CAH3184495.1"/>
    </source>
</evidence>
<feature type="region of interest" description="Disordered" evidence="1">
    <location>
        <begin position="1"/>
        <end position="33"/>
    </location>
</feature>
<dbReference type="EMBL" id="CALNXK010000389">
    <property type="protein sequence ID" value="CAH3184495.1"/>
    <property type="molecule type" value="Genomic_DNA"/>
</dbReference>
<sequence>MKRKIDLVDKEHESEDEGNESSSDESEDEEPRIKDVLSHLSRAVSVKRASDLLHSMAASKDLLFWTPRGQLLRNKRIIPVTNIAELLEYVLLPHNNEVTKPRALNTFLDGLAELGIDKGLIKNKKLLSDLIEKEKGYRNVENTSDNESNNEESSSDIENQEEEEENGVETEGTQESDNDTENDSEEAESSSPETSTTFHSKSPCGHCENSNVYSTLIMKCPKCFWHDNYKICPICDHQIPEERKYIKEGFLRCHDCGLITHKNAKTLETNFYSPSKEENEEEV</sequence>
<gene>
    <name evidence="2" type="ORF">PLOB_00030276</name>
</gene>
<protein>
    <submittedName>
        <fullName evidence="2">Uncharacterized protein</fullName>
    </submittedName>
</protein>
<comment type="caution">
    <text evidence="2">The sequence shown here is derived from an EMBL/GenBank/DDBJ whole genome shotgun (WGS) entry which is preliminary data.</text>
</comment>
<name>A0ABN8S0C1_9CNID</name>
<feature type="region of interest" description="Disordered" evidence="1">
    <location>
        <begin position="138"/>
        <end position="204"/>
    </location>
</feature>
<feature type="compositionally biased region" description="Basic and acidic residues" evidence="1">
    <location>
        <begin position="1"/>
        <end position="13"/>
    </location>
</feature>
<keyword evidence="3" id="KW-1185">Reference proteome</keyword>
<dbReference type="Proteomes" id="UP001159405">
    <property type="component" value="Unassembled WGS sequence"/>
</dbReference>
<accession>A0ABN8S0C1</accession>
<evidence type="ECO:0000256" key="1">
    <source>
        <dbReference type="SAM" id="MobiDB-lite"/>
    </source>
</evidence>
<organism evidence="2 3">
    <name type="scientific">Porites lobata</name>
    <dbReference type="NCBI Taxonomy" id="104759"/>
    <lineage>
        <taxon>Eukaryota</taxon>
        <taxon>Metazoa</taxon>
        <taxon>Cnidaria</taxon>
        <taxon>Anthozoa</taxon>
        <taxon>Hexacorallia</taxon>
        <taxon>Scleractinia</taxon>
        <taxon>Fungiina</taxon>
        <taxon>Poritidae</taxon>
        <taxon>Porites</taxon>
    </lineage>
</organism>
<proteinExistence type="predicted"/>
<feature type="compositionally biased region" description="Acidic residues" evidence="1">
    <location>
        <begin position="14"/>
        <end position="30"/>
    </location>
</feature>
<feature type="compositionally biased region" description="Acidic residues" evidence="1">
    <location>
        <begin position="148"/>
        <end position="188"/>
    </location>
</feature>